<dbReference type="PANTHER" id="PTHR43167:SF1">
    <property type="entry name" value="PUTATIVE (AFU_ORTHOLOGUE AFUA_6G01830)-RELATED"/>
    <property type="match status" value="1"/>
</dbReference>
<sequence length="213" mass="21630">MTSPDKIKYASWAYAEEHAGPDSVAEQAAALGADLGLEPLSEGTAAALTVLAAAAQARSVVCIGLGTGLGAAALLRGAAQNAVLTGIDASADSVSAARALLQAQGTASSRTRLITGKADQVLPRLTSGGYDMVLIDTEATDAPGYAEQGLRLLHSGGLLVVSDALDRDRLPRPAVREPSTQAMRQVEAGLKENDAVLSALFPTGTGLLVAVKK</sequence>
<dbReference type="GO" id="GO:0032259">
    <property type="term" value="P:methylation"/>
    <property type="evidence" value="ECO:0007669"/>
    <property type="project" value="UniProtKB-KW"/>
</dbReference>
<dbReference type="PROSITE" id="PS51682">
    <property type="entry name" value="SAM_OMT_I"/>
    <property type="match status" value="1"/>
</dbReference>
<comment type="caution">
    <text evidence="4">The sequence shown here is derived from an EMBL/GenBank/DDBJ whole genome shotgun (WGS) entry which is preliminary data.</text>
</comment>
<dbReference type="SUPFAM" id="SSF53335">
    <property type="entry name" value="S-adenosyl-L-methionine-dependent methyltransferases"/>
    <property type="match status" value="1"/>
</dbReference>
<reference evidence="4 5" key="1">
    <citation type="submission" date="2019-12" db="EMBL/GenBank/DDBJ databases">
        <title>Nesterenkonia muleiensis sp. nov., a novel actinobacterium isolated from sap of Populus euphratica.</title>
        <authorList>
            <person name="Wang R."/>
        </authorList>
    </citation>
    <scope>NUCLEOTIDE SEQUENCE [LARGE SCALE GENOMIC DNA]</scope>
    <source>
        <strain evidence="4 5">F10</strain>
    </source>
</reference>
<organism evidence="4 5">
    <name type="scientific">Nesterenkonia alkaliphila</name>
    <dbReference type="NCBI Taxonomy" id="1463631"/>
    <lineage>
        <taxon>Bacteria</taxon>
        <taxon>Bacillati</taxon>
        <taxon>Actinomycetota</taxon>
        <taxon>Actinomycetes</taxon>
        <taxon>Micrococcales</taxon>
        <taxon>Micrococcaceae</taxon>
        <taxon>Nesterenkonia</taxon>
    </lineage>
</organism>
<name>A0A7K1UHH2_9MICC</name>
<evidence type="ECO:0000313" key="4">
    <source>
        <dbReference type="EMBL" id="MVT25852.1"/>
    </source>
</evidence>
<evidence type="ECO:0000256" key="3">
    <source>
        <dbReference type="ARBA" id="ARBA00022691"/>
    </source>
</evidence>
<proteinExistence type="predicted"/>
<dbReference type="AlphaFoldDB" id="A0A7K1UHH2"/>
<evidence type="ECO:0000256" key="1">
    <source>
        <dbReference type="ARBA" id="ARBA00022603"/>
    </source>
</evidence>
<keyword evidence="5" id="KW-1185">Reference proteome</keyword>
<dbReference type="GO" id="GO:0008171">
    <property type="term" value="F:O-methyltransferase activity"/>
    <property type="evidence" value="ECO:0007669"/>
    <property type="project" value="InterPro"/>
</dbReference>
<keyword evidence="3" id="KW-0949">S-adenosyl-L-methionine</keyword>
<dbReference type="Gene3D" id="3.40.50.150">
    <property type="entry name" value="Vaccinia Virus protein VP39"/>
    <property type="match status" value="1"/>
</dbReference>
<dbReference type="InterPro" id="IPR002935">
    <property type="entry name" value="SAM_O-MeTrfase"/>
</dbReference>
<dbReference type="InterPro" id="IPR029063">
    <property type="entry name" value="SAM-dependent_MTases_sf"/>
</dbReference>
<evidence type="ECO:0000256" key="2">
    <source>
        <dbReference type="ARBA" id="ARBA00022679"/>
    </source>
</evidence>
<keyword evidence="2 4" id="KW-0808">Transferase</keyword>
<dbReference type="Pfam" id="PF01596">
    <property type="entry name" value="Methyltransf_3"/>
    <property type="match status" value="1"/>
</dbReference>
<dbReference type="EMBL" id="WRPM01000038">
    <property type="protein sequence ID" value="MVT25852.1"/>
    <property type="molecule type" value="Genomic_DNA"/>
</dbReference>
<dbReference type="Proteomes" id="UP000460157">
    <property type="component" value="Unassembled WGS sequence"/>
</dbReference>
<keyword evidence="1 4" id="KW-0489">Methyltransferase</keyword>
<accession>A0A7K1UHH2</accession>
<dbReference type="PANTHER" id="PTHR43167">
    <property type="entry name" value="PUTATIVE (AFU_ORTHOLOGUE AFUA_6G01830)-RELATED"/>
    <property type="match status" value="1"/>
</dbReference>
<evidence type="ECO:0000313" key="5">
    <source>
        <dbReference type="Proteomes" id="UP000460157"/>
    </source>
</evidence>
<gene>
    <name evidence="4" type="ORF">GNZ21_05670</name>
</gene>
<dbReference type="OrthoDB" id="4774874at2"/>
<protein>
    <submittedName>
        <fullName evidence="4">Methyltransferase domain-containing protein</fullName>
    </submittedName>
</protein>
<dbReference type="RefSeq" id="WP_157322218.1">
    <property type="nucleotide sequence ID" value="NZ_BMFX01000001.1"/>
</dbReference>